<evidence type="ECO:0000256" key="3">
    <source>
        <dbReference type="SAM" id="MobiDB-lite"/>
    </source>
</evidence>
<dbReference type="Gene3D" id="1.10.238.10">
    <property type="entry name" value="EF-hand"/>
    <property type="match status" value="2"/>
</dbReference>
<dbReference type="Pfam" id="PF13202">
    <property type="entry name" value="EF-hand_5"/>
    <property type="match status" value="4"/>
</dbReference>
<evidence type="ECO:0000313" key="6">
    <source>
        <dbReference type="EMBL" id="SDY12979.1"/>
    </source>
</evidence>
<dbReference type="STRING" id="576131.SAMN05444486_101341"/>
<dbReference type="InterPro" id="IPR018247">
    <property type="entry name" value="EF_Hand_1_Ca_BS"/>
</dbReference>
<proteinExistence type="predicted"/>
<organism evidence="6 7">
    <name type="scientific">Lentibacter algarum</name>
    <dbReference type="NCBI Taxonomy" id="576131"/>
    <lineage>
        <taxon>Bacteria</taxon>
        <taxon>Pseudomonadati</taxon>
        <taxon>Pseudomonadota</taxon>
        <taxon>Alphaproteobacteria</taxon>
        <taxon>Rhodobacterales</taxon>
        <taxon>Roseobacteraceae</taxon>
        <taxon>Lentibacter</taxon>
    </lineage>
</organism>
<dbReference type="GeneID" id="78123146"/>
<dbReference type="GO" id="GO:0005509">
    <property type="term" value="F:calcium ion binding"/>
    <property type="evidence" value="ECO:0007669"/>
    <property type="project" value="InterPro"/>
</dbReference>
<gene>
    <name evidence="6" type="ORF">SAMN05444486_101341</name>
</gene>
<dbReference type="OrthoDB" id="5470953at2"/>
<feature type="compositionally biased region" description="Basic residues" evidence="3">
    <location>
        <begin position="142"/>
        <end position="157"/>
    </location>
</feature>
<dbReference type="SMART" id="SM00054">
    <property type="entry name" value="EFh"/>
    <property type="match status" value="3"/>
</dbReference>
<feature type="domain" description="EF-hand" evidence="5">
    <location>
        <begin position="115"/>
        <end position="150"/>
    </location>
</feature>
<dbReference type="InterPro" id="IPR011992">
    <property type="entry name" value="EF-hand-dom_pair"/>
</dbReference>
<keyword evidence="4" id="KW-0732">Signal</keyword>
<sequence>MKPNKAVAVIVAVSIAAAGTSALAFGKMRGEGERGSRGEMRFEQLDTDKDGKLSRAELEAGPAARFASTDANKDGKLTADEVTVDGQKRAEKRFGKMLERHDADKDGALSLEELKGGERHAQMFDKLDADKDGFLSKDEMRKMRKMGKRHDHGKKAD</sequence>
<dbReference type="SUPFAM" id="SSF47473">
    <property type="entry name" value="EF-hand"/>
    <property type="match status" value="1"/>
</dbReference>
<protein>
    <submittedName>
        <fullName evidence="6">EF hand</fullName>
    </submittedName>
</protein>
<evidence type="ECO:0000313" key="7">
    <source>
        <dbReference type="Proteomes" id="UP000199026"/>
    </source>
</evidence>
<feature type="signal peptide" evidence="4">
    <location>
        <begin position="1"/>
        <end position="24"/>
    </location>
</feature>
<reference evidence="6 7" key="1">
    <citation type="submission" date="2016-10" db="EMBL/GenBank/DDBJ databases">
        <authorList>
            <person name="de Groot N.N."/>
        </authorList>
    </citation>
    <scope>NUCLEOTIDE SEQUENCE [LARGE SCALE GENOMIC DNA]</scope>
    <source>
        <strain evidence="6 7">DSM 24677</strain>
    </source>
</reference>
<accession>A0A1H3HE95</accession>
<feature type="region of interest" description="Disordered" evidence="3">
    <location>
        <begin position="129"/>
        <end position="157"/>
    </location>
</feature>
<evidence type="ECO:0000256" key="4">
    <source>
        <dbReference type="SAM" id="SignalP"/>
    </source>
</evidence>
<dbReference type="PANTHER" id="PTHR10827">
    <property type="entry name" value="RETICULOCALBIN"/>
    <property type="match status" value="1"/>
</dbReference>
<dbReference type="InterPro" id="IPR002048">
    <property type="entry name" value="EF_hand_dom"/>
</dbReference>
<keyword evidence="1" id="KW-0479">Metal-binding</keyword>
<dbReference type="EMBL" id="FNPR01000001">
    <property type="protein sequence ID" value="SDY12979.1"/>
    <property type="molecule type" value="Genomic_DNA"/>
</dbReference>
<keyword evidence="2" id="KW-0677">Repeat</keyword>
<evidence type="ECO:0000256" key="1">
    <source>
        <dbReference type="ARBA" id="ARBA00022723"/>
    </source>
</evidence>
<dbReference type="Proteomes" id="UP000199026">
    <property type="component" value="Unassembled WGS sequence"/>
</dbReference>
<feature type="compositionally biased region" description="Basic and acidic residues" evidence="3">
    <location>
        <begin position="129"/>
        <end position="141"/>
    </location>
</feature>
<dbReference type="PROSITE" id="PS00018">
    <property type="entry name" value="EF_HAND_1"/>
    <property type="match status" value="2"/>
</dbReference>
<feature type="chain" id="PRO_5011661909" evidence="4">
    <location>
        <begin position="25"/>
        <end position="157"/>
    </location>
</feature>
<feature type="region of interest" description="Disordered" evidence="3">
    <location>
        <begin position="29"/>
        <end position="53"/>
    </location>
</feature>
<name>A0A1H3HE95_9RHOB</name>
<dbReference type="PANTHER" id="PTHR10827:SF98">
    <property type="entry name" value="45 KDA CALCIUM-BINDING PROTEIN"/>
    <property type="match status" value="1"/>
</dbReference>
<feature type="domain" description="EF-hand" evidence="5">
    <location>
        <begin position="42"/>
        <end position="68"/>
    </location>
</feature>
<dbReference type="AlphaFoldDB" id="A0A1H3HE95"/>
<dbReference type="RefSeq" id="WP_089887320.1">
    <property type="nucleotide sequence ID" value="NZ_CALJFH010000018.1"/>
</dbReference>
<keyword evidence="7" id="KW-1185">Reference proteome</keyword>
<dbReference type="PROSITE" id="PS50222">
    <property type="entry name" value="EF_HAND_2"/>
    <property type="match status" value="2"/>
</dbReference>
<evidence type="ECO:0000256" key="2">
    <source>
        <dbReference type="ARBA" id="ARBA00022737"/>
    </source>
</evidence>
<evidence type="ECO:0000259" key="5">
    <source>
        <dbReference type="PROSITE" id="PS50222"/>
    </source>
</evidence>